<sequence length="571" mass="62311">MCAAKHSALSWTLALGLLAACTRESGGQSTVHAPEVPEAAARPRLVVLLVIDQMRADYLSRYADLYTGGLARLRQQGALFEEAHVQHALTFTAPGHASASTATHPSRHGVIENEWYDRDARKKAYAADDKDARIVTSGPRAGSPDGRSPEQLMRPAIGDWLKEQVPKARVFSVAFKDRASVMMGGQHPDRAYWFDAAAAGYVSSSWYGESLPAWVVDFNSETRVFRRFAEGWQRLRDAATYARSGADKVEFEADGVHTELPHGFDDGTPQARDSFLKELQWTPFGDELTLAFAQRMLKEEQLGADADPDILLVSCSSADYVGHRYGPMSHEAQDYYMRLDGYLDVFLRELDAQVGAGNYVLALTADHGAIPIPELLAQSGQQKDARRVTMADYKAQVTRQVGAATQALNLPPEILLDIGETGVWLDVAAAEAKGVRPDLLRAAVGKELAKLDFVAEVLTADVLSGAAPDTGASEFLERYRRSFFPARSPDVLMRFKEWTLAATFPKGTSHGSPYRYDTHVPVLFFGAQVVAKTLAEPVGTVDVAPTLAEFLGITPPAQVDGRSLASLVTTR</sequence>
<dbReference type="InterPro" id="IPR026263">
    <property type="entry name" value="Alkaline_phosphatase_prok"/>
</dbReference>
<dbReference type="GO" id="GO:0046872">
    <property type="term" value="F:metal ion binding"/>
    <property type="evidence" value="ECO:0007669"/>
    <property type="project" value="UniProtKB-KW"/>
</dbReference>
<feature type="active site" description="Phosphothreonine intermediate" evidence="4">
    <location>
        <position position="92"/>
    </location>
</feature>
<dbReference type="Proteomes" id="UP000199400">
    <property type="component" value="Unassembled WGS sequence"/>
</dbReference>
<keyword evidence="3 6" id="KW-0732">Signal</keyword>
<evidence type="ECO:0000256" key="1">
    <source>
        <dbReference type="ARBA" id="ARBA00022553"/>
    </source>
</evidence>
<keyword evidence="8" id="KW-1185">Reference proteome</keyword>
<dbReference type="GO" id="GO:0004035">
    <property type="term" value="F:alkaline phosphatase activity"/>
    <property type="evidence" value="ECO:0007669"/>
    <property type="project" value="InterPro"/>
</dbReference>
<dbReference type="PROSITE" id="PS51257">
    <property type="entry name" value="PROKAR_LIPOPROTEIN"/>
    <property type="match status" value="1"/>
</dbReference>
<keyword evidence="1 4" id="KW-0597">Phosphoprotein</keyword>
<organism evidence="7 8">
    <name type="scientific">Nannocystis exedens</name>
    <dbReference type="NCBI Taxonomy" id="54"/>
    <lineage>
        <taxon>Bacteria</taxon>
        <taxon>Pseudomonadati</taxon>
        <taxon>Myxococcota</taxon>
        <taxon>Polyangia</taxon>
        <taxon>Nannocystales</taxon>
        <taxon>Nannocystaceae</taxon>
        <taxon>Nannocystis</taxon>
    </lineage>
</organism>
<dbReference type="CDD" id="cd16016">
    <property type="entry name" value="AP-SPAP"/>
    <property type="match status" value="1"/>
</dbReference>
<dbReference type="SUPFAM" id="SSF53649">
    <property type="entry name" value="Alkaline phosphatase-like"/>
    <property type="match status" value="1"/>
</dbReference>
<dbReference type="RefSeq" id="WP_096328904.1">
    <property type="nucleotide sequence ID" value="NZ_FOMX01000007.1"/>
</dbReference>
<evidence type="ECO:0000256" key="2">
    <source>
        <dbReference type="ARBA" id="ARBA00022723"/>
    </source>
</evidence>
<reference evidence="8" key="1">
    <citation type="submission" date="2016-10" db="EMBL/GenBank/DDBJ databases">
        <authorList>
            <person name="Varghese N."/>
            <person name="Submissions S."/>
        </authorList>
    </citation>
    <scope>NUCLEOTIDE SEQUENCE [LARGE SCALE GENOMIC DNA]</scope>
    <source>
        <strain evidence="8">ATCC 25963</strain>
    </source>
</reference>
<feature type="signal peptide" evidence="6">
    <location>
        <begin position="1"/>
        <end position="19"/>
    </location>
</feature>
<accession>A0A1I1XA98</accession>
<dbReference type="InterPro" id="IPR017850">
    <property type="entry name" value="Alkaline_phosphatase_core_sf"/>
</dbReference>
<keyword evidence="2" id="KW-0479">Metal-binding</keyword>
<feature type="binding site" evidence="5">
    <location>
        <begin position="176"/>
        <end position="178"/>
    </location>
    <ligand>
        <name>substrate</name>
    </ligand>
</feature>
<dbReference type="STRING" id="54.SAMN02745121_02725"/>
<dbReference type="Pfam" id="PF01663">
    <property type="entry name" value="Phosphodiest"/>
    <property type="match status" value="1"/>
</dbReference>
<dbReference type="InterPro" id="IPR002591">
    <property type="entry name" value="Phosphodiest/P_Trfase"/>
</dbReference>
<dbReference type="AlphaFoldDB" id="A0A1I1XA98"/>
<evidence type="ECO:0000256" key="3">
    <source>
        <dbReference type="ARBA" id="ARBA00022729"/>
    </source>
</evidence>
<dbReference type="PANTHER" id="PTHR10151">
    <property type="entry name" value="ECTONUCLEOTIDE PYROPHOSPHATASE/PHOSPHODIESTERASE"/>
    <property type="match status" value="1"/>
</dbReference>
<proteinExistence type="predicted"/>
<evidence type="ECO:0000313" key="7">
    <source>
        <dbReference type="EMBL" id="SFE02290.1"/>
    </source>
</evidence>
<dbReference type="Gene3D" id="3.40.720.10">
    <property type="entry name" value="Alkaline Phosphatase, subunit A"/>
    <property type="match status" value="1"/>
</dbReference>
<dbReference type="PANTHER" id="PTHR10151:SF120">
    <property type="entry name" value="BIS(5'-ADENOSYL)-TRIPHOSPHATASE"/>
    <property type="match status" value="1"/>
</dbReference>
<evidence type="ECO:0000256" key="5">
    <source>
        <dbReference type="PIRSR" id="PIRSR031924-51"/>
    </source>
</evidence>
<dbReference type="OrthoDB" id="9771966at2"/>
<feature type="chain" id="PRO_5011481212" evidence="6">
    <location>
        <begin position="20"/>
        <end position="571"/>
    </location>
</feature>
<dbReference type="PIRSF" id="PIRSF031924">
    <property type="entry name" value="Pi-irrepressible_AP"/>
    <property type="match status" value="1"/>
</dbReference>
<dbReference type="EMBL" id="FOMX01000007">
    <property type="protein sequence ID" value="SFE02290.1"/>
    <property type="molecule type" value="Genomic_DNA"/>
</dbReference>
<evidence type="ECO:0000313" key="8">
    <source>
        <dbReference type="Proteomes" id="UP000199400"/>
    </source>
</evidence>
<name>A0A1I1XA98_9BACT</name>
<gene>
    <name evidence="7" type="ORF">SAMN02745121_02725</name>
</gene>
<protein>
    <submittedName>
        <fullName evidence="7">Type I phosphodiesterase / nucleotide pyrophosphatase</fullName>
    </submittedName>
</protein>
<dbReference type="Gene3D" id="3.30.1360.150">
    <property type="match status" value="1"/>
</dbReference>
<evidence type="ECO:0000256" key="4">
    <source>
        <dbReference type="PIRSR" id="PIRSR031924-50"/>
    </source>
</evidence>
<evidence type="ECO:0000256" key="6">
    <source>
        <dbReference type="SAM" id="SignalP"/>
    </source>
</evidence>
<feature type="binding site" evidence="5">
    <location>
        <position position="113"/>
    </location>
    <ligand>
        <name>substrate</name>
    </ligand>
</feature>